<dbReference type="PANTHER" id="PTHR33735">
    <property type="entry name" value="EXPRESSED PROTEIN"/>
    <property type="match status" value="1"/>
</dbReference>
<proteinExistence type="predicted"/>
<dbReference type="AlphaFoldDB" id="A0A103XX72"/>
<protein>
    <submittedName>
        <fullName evidence="2">Uncharacterized protein</fullName>
    </submittedName>
</protein>
<dbReference type="Proteomes" id="UP000243975">
    <property type="component" value="Unassembled WGS sequence"/>
</dbReference>
<feature type="region of interest" description="Disordered" evidence="1">
    <location>
        <begin position="58"/>
        <end position="82"/>
    </location>
</feature>
<gene>
    <name evidence="2" type="ORF">Ccrd_023259</name>
</gene>
<dbReference type="Gramene" id="KVH98518">
    <property type="protein sequence ID" value="KVH98518"/>
    <property type="gene ID" value="Ccrd_023259"/>
</dbReference>
<evidence type="ECO:0000256" key="1">
    <source>
        <dbReference type="SAM" id="MobiDB-lite"/>
    </source>
</evidence>
<dbReference type="OMA" id="TARCRMI"/>
<name>A0A103XX72_CYNCS</name>
<evidence type="ECO:0000313" key="2">
    <source>
        <dbReference type="EMBL" id="KVH98518.1"/>
    </source>
</evidence>
<feature type="compositionally biased region" description="Pro residues" evidence="1">
    <location>
        <begin position="63"/>
        <end position="77"/>
    </location>
</feature>
<accession>A0A103XX72</accession>
<keyword evidence="3" id="KW-1185">Reference proteome</keyword>
<dbReference type="PANTHER" id="PTHR33735:SF25">
    <property type="entry name" value="PTERIN-BINDING DOMAIN-CONTAINING PROTEIN"/>
    <property type="match status" value="1"/>
</dbReference>
<organism evidence="2 3">
    <name type="scientific">Cynara cardunculus var. scolymus</name>
    <name type="common">Globe artichoke</name>
    <name type="synonym">Cynara scolymus</name>
    <dbReference type="NCBI Taxonomy" id="59895"/>
    <lineage>
        <taxon>Eukaryota</taxon>
        <taxon>Viridiplantae</taxon>
        <taxon>Streptophyta</taxon>
        <taxon>Embryophyta</taxon>
        <taxon>Tracheophyta</taxon>
        <taxon>Spermatophyta</taxon>
        <taxon>Magnoliopsida</taxon>
        <taxon>eudicotyledons</taxon>
        <taxon>Gunneridae</taxon>
        <taxon>Pentapetalae</taxon>
        <taxon>asterids</taxon>
        <taxon>campanulids</taxon>
        <taxon>Asterales</taxon>
        <taxon>Asteraceae</taxon>
        <taxon>Carduoideae</taxon>
        <taxon>Cardueae</taxon>
        <taxon>Carduinae</taxon>
        <taxon>Cynara</taxon>
    </lineage>
</organism>
<dbReference type="STRING" id="59895.A0A103XX72"/>
<comment type="caution">
    <text evidence="2">The sequence shown here is derived from an EMBL/GenBank/DDBJ whole genome shotgun (WGS) entry which is preliminary data.</text>
</comment>
<sequence>MALMARSKVISYGRLKVRNLYTINRSTFSQNTKTLNGFHMLPTTTTTACQRRAFCKLSGNQEPLPPPPPPPPPPSPPASSSWGKWTMGSILVTMVIPFIQFKEEVDVVMETAEQVIDVVEVVAEAVDMVAEKIAGDLPDGSKLKTTMEAVEDMAETVAEKAKKAVDFIDEVQETEQKLMPNVKPVQEGTQVAP</sequence>
<evidence type="ECO:0000313" key="3">
    <source>
        <dbReference type="Proteomes" id="UP000243975"/>
    </source>
</evidence>
<dbReference type="EMBL" id="LEKV01003793">
    <property type="protein sequence ID" value="KVH98518.1"/>
    <property type="molecule type" value="Genomic_DNA"/>
</dbReference>
<dbReference type="OrthoDB" id="1610796at2759"/>
<reference evidence="2 3" key="1">
    <citation type="journal article" date="2016" name="Sci. Rep.">
        <title>The genome sequence of the outbreeding globe artichoke constructed de novo incorporating a phase-aware low-pass sequencing strategy of F1 progeny.</title>
        <authorList>
            <person name="Scaglione D."/>
            <person name="Reyes-Chin-Wo S."/>
            <person name="Acquadro A."/>
            <person name="Froenicke L."/>
            <person name="Portis E."/>
            <person name="Beitel C."/>
            <person name="Tirone M."/>
            <person name="Mauro R."/>
            <person name="Lo Monaco A."/>
            <person name="Mauromicale G."/>
            <person name="Faccioli P."/>
            <person name="Cattivelli L."/>
            <person name="Rieseberg L."/>
            <person name="Michelmore R."/>
            <person name="Lanteri S."/>
        </authorList>
    </citation>
    <scope>NUCLEOTIDE SEQUENCE [LARGE SCALE GENOMIC DNA]</scope>
    <source>
        <strain evidence="2">2C</strain>
    </source>
</reference>